<dbReference type="EMBL" id="BAAAZY010000001">
    <property type="protein sequence ID" value="GAA4037390.1"/>
    <property type="molecule type" value="Genomic_DNA"/>
</dbReference>
<sequence length="117" mass="12813">MPDTASDVEHARMRPEVQAFVADGPLPDEDAEEEEIDRRVDQLGAIARPVTAEEARALTDCFGPDDCYGVAWTLLHLIETGPNPVLRVRPAADANEWRHRLWRRAVNGGLVADGASG</sequence>
<dbReference type="Proteomes" id="UP001499984">
    <property type="component" value="Unassembled WGS sequence"/>
</dbReference>
<accession>A0ABP7U7K0</accession>
<comment type="caution">
    <text evidence="1">The sequence shown here is derived from an EMBL/GenBank/DDBJ whole genome shotgun (WGS) entry which is preliminary data.</text>
</comment>
<reference evidence="2" key="1">
    <citation type="journal article" date="2019" name="Int. J. Syst. Evol. Microbiol.">
        <title>The Global Catalogue of Microorganisms (GCM) 10K type strain sequencing project: providing services to taxonomists for standard genome sequencing and annotation.</title>
        <authorList>
            <consortium name="The Broad Institute Genomics Platform"/>
            <consortium name="The Broad Institute Genome Sequencing Center for Infectious Disease"/>
            <person name="Wu L."/>
            <person name="Ma J."/>
        </authorList>
    </citation>
    <scope>NUCLEOTIDE SEQUENCE [LARGE SCALE GENOMIC DNA]</scope>
    <source>
        <strain evidence="2">JCM 16925</strain>
    </source>
</reference>
<proteinExistence type="predicted"/>
<keyword evidence="2" id="KW-1185">Reference proteome</keyword>
<name>A0ABP7U7K0_9ACTN</name>
<evidence type="ECO:0000313" key="2">
    <source>
        <dbReference type="Proteomes" id="UP001499984"/>
    </source>
</evidence>
<protein>
    <submittedName>
        <fullName evidence="1">Uncharacterized protein</fullName>
    </submittedName>
</protein>
<gene>
    <name evidence="1" type="ORF">GCM10022233_01910</name>
</gene>
<evidence type="ECO:0000313" key="1">
    <source>
        <dbReference type="EMBL" id="GAA4037390.1"/>
    </source>
</evidence>
<organism evidence="1 2">
    <name type="scientific">Streptomyces shaanxiensis</name>
    <dbReference type="NCBI Taxonomy" id="653357"/>
    <lineage>
        <taxon>Bacteria</taxon>
        <taxon>Bacillati</taxon>
        <taxon>Actinomycetota</taxon>
        <taxon>Actinomycetes</taxon>
        <taxon>Kitasatosporales</taxon>
        <taxon>Streptomycetaceae</taxon>
        <taxon>Streptomyces</taxon>
    </lineage>
</organism>